<dbReference type="Gene3D" id="3.90.780.10">
    <property type="entry name" value="5'-Nucleotidase, C-terminal domain"/>
    <property type="match status" value="1"/>
</dbReference>
<protein>
    <submittedName>
        <fullName evidence="5">Thiosulfohydrolase SoxB</fullName>
    </submittedName>
</protein>
<accession>A0ABV4TTF9</accession>
<dbReference type="RefSeq" id="WP_373654640.1">
    <property type="nucleotide sequence ID" value="NZ_JBGUAW010000002.1"/>
</dbReference>
<dbReference type="PROSITE" id="PS51318">
    <property type="entry name" value="TAT"/>
    <property type="match status" value="1"/>
</dbReference>
<dbReference type="InterPro" id="IPR030998">
    <property type="entry name" value="Thiosulf_SoxB"/>
</dbReference>
<dbReference type="PANTHER" id="PTHR11575:SF42">
    <property type="entry name" value="SULFUR OXIDATION PROTEIN SOXB"/>
    <property type="match status" value="1"/>
</dbReference>
<dbReference type="PANTHER" id="PTHR11575">
    <property type="entry name" value="5'-NUCLEOTIDASE-RELATED"/>
    <property type="match status" value="1"/>
</dbReference>
<reference evidence="5 6" key="1">
    <citation type="submission" date="2024-08" db="EMBL/GenBank/DDBJ databases">
        <title>Whole-genome sequencing of halo(alkali)philic microorganisms from hypersaline lakes.</title>
        <authorList>
            <person name="Sorokin D.Y."/>
            <person name="Merkel A.Y."/>
            <person name="Messina E."/>
            <person name="Yakimov M."/>
        </authorList>
    </citation>
    <scope>NUCLEOTIDE SEQUENCE [LARGE SCALE GENOMIC DNA]</scope>
    <source>
        <strain evidence="5 6">Cl-TMA</strain>
    </source>
</reference>
<evidence type="ECO:0000256" key="2">
    <source>
        <dbReference type="RuleBase" id="RU362119"/>
    </source>
</evidence>
<dbReference type="Pfam" id="PF00149">
    <property type="entry name" value="Metallophos"/>
    <property type="match status" value="1"/>
</dbReference>
<feature type="domain" description="5'-Nucleotidase C-terminal" evidence="4">
    <location>
        <begin position="409"/>
        <end position="536"/>
    </location>
</feature>
<evidence type="ECO:0000256" key="1">
    <source>
        <dbReference type="ARBA" id="ARBA00022729"/>
    </source>
</evidence>
<dbReference type="InterPro" id="IPR008334">
    <property type="entry name" value="5'-Nucleotdase_C"/>
</dbReference>
<dbReference type="PRINTS" id="PR01607">
    <property type="entry name" value="APYRASEFAMLY"/>
</dbReference>
<dbReference type="CDD" id="cd07411">
    <property type="entry name" value="MPP_SoxB_N"/>
    <property type="match status" value="1"/>
</dbReference>
<evidence type="ECO:0000259" key="4">
    <source>
        <dbReference type="Pfam" id="PF02872"/>
    </source>
</evidence>
<dbReference type="NCBIfam" id="TIGR04486">
    <property type="entry name" value="thiosulf_SoxB"/>
    <property type="match status" value="1"/>
</dbReference>
<dbReference type="SUPFAM" id="SSF55816">
    <property type="entry name" value="5'-nucleotidase (syn. UDP-sugar hydrolase), C-terminal domain"/>
    <property type="match status" value="1"/>
</dbReference>
<dbReference type="SUPFAM" id="SSF56300">
    <property type="entry name" value="Metallo-dependent phosphatases"/>
    <property type="match status" value="1"/>
</dbReference>
<evidence type="ECO:0000313" key="6">
    <source>
        <dbReference type="Proteomes" id="UP001575181"/>
    </source>
</evidence>
<dbReference type="Gene3D" id="3.60.21.10">
    <property type="match status" value="1"/>
</dbReference>
<evidence type="ECO:0000313" key="5">
    <source>
        <dbReference type="EMBL" id="MFA9459855.1"/>
    </source>
</evidence>
<dbReference type="InterPro" id="IPR004843">
    <property type="entry name" value="Calcineurin-like_PHP"/>
</dbReference>
<keyword evidence="6" id="KW-1185">Reference proteome</keyword>
<dbReference type="InterPro" id="IPR006311">
    <property type="entry name" value="TAT_signal"/>
</dbReference>
<dbReference type="Pfam" id="PF02872">
    <property type="entry name" value="5_nucleotid_C"/>
    <property type="match status" value="1"/>
</dbReference>
<name>A0ABV4TTF9_9GAMM</name>
<gene>
    <name evidence="5" type="primary">soxB</name>
    <name evidence="5" type="ORF">ACERLL_03340</name>
</gene>
<sequence>MQLSRREFLHALGLAGAAGMLRPRGAQAMGWFKEDAYAVPDFGNVTLMHFTDCHAQLNPVYFREPNINIGVGPMKGEPPHLVTDAFLEHYGIKKGSKRAHAFTPINYVEEAEKHGKMGGFAHMKTLVDRFRSEREGKSLLLDGGDTWQGSATSLWSNALDMVNATNKLGVDVMTGHWEFTYGADRVRELIEDGMLDMDFVAHNITDNMWGERVGLFEPYTVKERNGVRIAVIGQAFPFTPIANPQYKIPDWSFGIDESHAQELVDEIRDNDKADVVVILSHNGMDVDKKMASRLRGVDVILGGHTHDAMPAPMEIKNQGGGIGGMTLVVNSGSNGKFLSRLDFDVKNGKVRDYRFHMLPIFSNELEPDPEMAKLIEEERDKAQKQAGKDLGEELAVTEDLLYRRGNFNGTFDQLIVEALMESQDAEIALSPGFRWGTSVLPGQPITLEDVYTQTAITYPKVTLNEMTGERLKFVLEDVAENLFNPDPYYQQGGDMVRVGGLKFAFNPKEKQGNRVQDMELNGKAVDPKKHYKVAGWASVTPVDESRPNIYDVCCEWLRGKKNVTVGEPNIPKLKGVKGNPGLDLDVRTA</sequence>
<keyword evidence="2" id="KW-0378">Hydrolase</keyword>
<comment type="caution">
    <text evidence="5">The sequence shown here is derived from an EMBL/GenBank/DDBJ whole genome shotgun (WGS) entry which is preliminary data.</text>
</comment>
<dbReference type="Proteomes" id="UP001575181">
    <property type="component" value="Unassembled WGS sequence"/>
</dbReference>
<feature type="domain" description="Calcineurin-like phosphoesterase" evidence="3">
    <location>
        <begin position="47"/>
        <end position="307"/>
    </location>
</feature>
<dbReference type="EMBL" id="JBGUAW010000002">
    <property type="protein sequence ID" value="MFA9459855.1"/>
    <property type="molecule type" value="Genomic_DNA"/>
</dbReference>
<dbReference type="InterPro" id="IPR006179">
    <property type="entry name" value="5_nucleotidase/apyrase"/>
</dbReference>
<evidence type="ECO:0000259" key="3">
    <source>
        <dbReference type="Pfam" id="PF00149"/>
    </source>
</evidence>
<dbReference type="InterPro" id="IPR029052">
    <property type="entry name" value="Metallo-depent_PP-like"/>
</dbReference>
<dbReference type="InterPro" id="IPR036907">
    <property type="entry name" value="5'-Nucleotdase_C_sf"/>
</dbReference>
<dbReference type="InterPro" id="IPR041829">
    <property type="entry name" value="SoxB_N"/>
</dbReference>
<dbReference type="Gene3D" id="6.10.140.570">
    <property type="match status" value="1"/>
</dbReference>
<proteinExistence type="inferred from homology"/>
<keyword evidence="2" id="KW-0547">Nucleotide-binding</keyword>
<keyword evidence="1" id="KW-0732">Signal</keyword>
<organism evidence="5 6">
    <name type="scientific">Thiohalorhabdus methylotrophus</name>
    <dbReference type="NCBI Taxonomy" id="3242694"/>
    <lineage>
        <taxon>Bacteria</taxon>
        <taxon>Pseudomonadati</taxon>
        <taxon>Pseudomonadota</taxon>
        <taxon>Gammaproteobacteria</taxon>
        <taxon>Thiohalorhabdales</taxon>
        <taxon>Thiohalorhabdaceae</taxon>
        <taxon>Thiohalorhabdus</taxon>
    </lineage>
</organism>
<comment type="similarity">
    <text evidence="2">Belongs to the 5'-nucleotidase family.</text>
</comment>